<comment type="caution">
    <text evidence="4">The sequence shown here is derived from an EMBL/GenBank/DDBJ whole genome shotgun (WGS) entry which is preliminary data.</text>
</comment>
<dbReference type="InterPro" id="IPR002048">
    <property type="entry name" value="EF_hand_dom"/>
</dbReference>
<proteinExistence type="predicted"/>
<dbReference type="Proteomes" id="UP000601435">
    <property type="component" value="Unassembled WGS sequence"/>
</dbReference>
<dbReference type="Gene3D" id="1.10.238.10">
    <property type="entry name" value="EF-hand"/>
    <property type="match status" value="1"/>
</dbReference>
<keyword evidence="1" id="KW-0106">Calcium</keyword>
<dbReference type="AlphaFoldDB" id="A0A812ZN38"/>
<feature type="domain" description="EF-hand" evidence="3">
    <location>
        <begin position="497"/>
        <end position="532"/>
    </location>
</feature>
<reference evidence="4" key="1">
    <citation type="submission" date="2021-02" db="EMBL/GenBank/DDBJ databases">
        <authorList>
            <person name="Dougan E. K."/>
            <person name="Rhodes N."/>
            <person name="Thang M."/>
            <person name="Chan C."/>
        </authorList>
    </citation>
    <scope>NUCLEOTIDE SEQUENCE</scope>
</reference>
<dbReference type="GO" id="GO:0005509">
    <property type="term" value="F:calcium ion binding"/>
    <property type="evidence" value="ECO:0007669"/>
    <property type="project" value="InterPro"/>
</dbReference>
<keyword evidence="2" id="KW-1133">Transmembrane helix</keyword>
<evidence type="ECO:0000313" key="5">
    <source>
        <dbReference type="Proteomes" id="UP000601435"/>
    </source>
</evidence>
<keyword evidence="5" id="KW-1185">Reference proteome</keyword>
<sequence>MGAAIGGAVRDKPADDSPCVVLSPHLLPSLYQQRVTQLIRETADLPPGESLETTLRRCIAFCYNVTPEWAPHVRVTVYADNVSEHQLNVPVLSTLLCCMGERGFEAEAVPCKPIPGTDVHEGVIRPSVFWTRLVSSDGRLHFRSLAHSYLKWFVDLEDTDSRKQLLVNILLQMHEACYNCVGRHKEVFEFCIYDLMTAEQMQKPAAQPSNSCHTVIFQHAARFLDRHKRNALHAAYLSPLKYMFQHIYEVYENLDSHGSSFWVAVLSIFFPDLNMPFERIEQLDTGWGWAAVDFLPSMSSKPSSIALERFSNPENLGRDWRSLTRDLPAPSALPRRFRYLPLTPGPRGFEEALRRIHSRQSVRQQFARYVERFTSFMQEDLLLRCWAMSAVSSERWDAELGPALSTLSEDTVGQYHLGIRNFAFLHGGLVAKRLLPAGNSRDYAMAHLEDEFEATDVAKRGVLSVMESLDLLQNLAVPGLTCADLGKLLEKELGLEVPRAELQKYFTTMDVNGDGLLQDEEFIQVVRFLMLDYYPHHILKHLNLSLPQIALFMSGVLAAIGVVFLLVTLVISFFEVGEDIGATLHGGFSGIFGVVGKRLSDEGIGFEDTMKNLELRLEAMMVTALVTVLGLSKEMQDVFSNVIASAEARLV</sequence>
<keyword evidence="2" id="KW-0472">Membrane</keyword>
<dbReference type="InterPro" id="IPR018247">
    <property type="entry name" value="EF_Hand_1_Ca_BS"/>
</dbReference>
<feature type="transmembrane region" description="Helical" evidence="2">
    <location>
        <begin position="549"/>
        <end position="574"/>
    </location>
</feature>
<dbReference type="EMBL" id="CAJNJA010048708">
    <property type="protein sequence ID" value="CAE7833050.1"/>
    <property type="molecule type" value="Genomic_DNA"/>
</dbReference>
<dbReference type="SUPFAM" id="SSF47473">
    <property type="entry name" value="EF-hand"/>
    <property type="match status" value="1"/>
</dbReference>
<protein>
    <recommendedName>
        <fullName evidence="3">EF-hand domain-containing protein</fullName>
    </recommendedName>
</protein>
<dbReference type="PROSITE" id="PS00018">
    <property type="entry name" value="EF_HAND_1"/>
    <property type="match status" value="1"/>
</dbReference>
<evidence type="ECO:0000259" key="3">
    <source>
        <dbReference type="PROSITE" id="PS50222"/>
    </source>
</evidence>
<dbReference type="InterPro" id="IPR011992">
    <property type="entry name" value="EF-hand-dom_pair"/>
</dbReference>
<evidence type="ECO:0000256" key="1">
    <source>
        <dbReference type="ARBA" id="ARBA00022837"/>
    </source>
</evidence>
<dbReference type="PROSITE" id="PS50222">
    <property type="entry name" value="EF_HAND_2"/>
    <property type="match status" value="1"/>
</dbReference>
<keyword evidence="2" id="KW-0812">Transmembrane</keyword>
<name>A0A812ZN38_9DINO</name>
<organism evidence="4 5">
    <name type="scientific">Symbiodinium necroappetens</name>
    <dbReference type="NCBI Taxonomy" id="1628268"/>
    <lineage>
        <taxon>Eukaryota</taxon>
        <taxon>Sar</taxon>
        <taxon>Alveolata</taxon>
        <taxon>Dinophyceae</taxon>
        <taxon>Suessiales</taxon>
        <taxon>Symbiodiniaceae</taxon>
        <taxon>Symbiodinium</taxon>
    </lineage>
</organism>
<gene>
    <name evidence="4" type="ORF">SNEC2469_LOCUS24949</name>
</gene>
<evidence type="ECO:0000256" key="2">
    <source>
        <dbReference type="SAM" id="Phobius"/>
    </source>
</evidence>
<accession>A0A812ZN38</accession>
<evidence type="ECO:0000313" key="4">
    <source>
        <dbReference type="EMBL" id="CAE7833050.1"/>
    </source>
</evidence>
<dbReference type="OrthoDB" id="413767at2759"/>